<dbReference type="InterPro" id="IPR050445">
    <property type="entry name" value="Bact_polysacc_biosynth/exp"/>
</dbReference>
<protein>
    <submittedName>
        <fullName evidence="11">Polysaccharide biosynthesis tyrosine autokinase</fullName>
    </submittedName>
</protein>
<feature type="domain" description="Polysaccharide chain length determinant N-terminal" evidence="10">
    <location>
        <begin position="2"/>
        <end position="86"/>
    </location>
</feature>
<keyword evidence="3" id="KW-1003">Cell membrane</keyword>
<evidence type="ECO:0000256" key="7">
    <source>
        <dbReference type="ARBA" id="ARBA00022989"/>
    </source>
</evidence>
<keyword evidence="12" id="KW-1185">Reference proteome</keyword>
<dbReference type="RefSeq" id="WP_343918279.1">
    <property type="nucleotide sequence ID" value="NZ_BAAAKK010000003.1"/>
</dbReference>
<evidence type="ECO:0000256" key="9">
    <source>
        <dbReference type="SAM" id="Phobius"/>
    </source>
</evidence>
<organism evidence="11 12">
    <name type="scientific">Agrococcus citreus</name>
    <dbReference type="NCBI Taxonomy" id="84643"/>
    <lineage>
        <taxon>Bacteria</taxon>
        <taxon>Bacillati</taxon>
        <taxon>Actinomycetota</taxon>
        <taxon>Actinomycetes</taxon>
        <taxon>Micrococcales</taxon>
        <taxon>Microbacteriaceae</taxon>
        <taxon>Agrococcus</taxon>
    </lineage>
</organism>
<keyword evidence="4 9" id="KW-0812">Transmembrane</keyword>
<evidence type="ECO:0000313" key="12">
    <source>
        <dbReference type="Proteomes" id="UP001501266"/>
    </source>
</evidence>
<dbReference type="SUPFAM" id="SSF52540">
    <property type="entry name" value="P-loop containing nucleoside triphosphate hydrolases"/>
    <property type="match status" value="1"/>
</dbReference>
<comment type="similarity">
    <text evidence="2">Belongs to the CpsC/CapA family.</text>
</comment>
<evidence type="ECO:0000256" key="3">
    <source>
        <dbReference type="ARBA" id="ARBA00022475"/>
    </source>
</evidence>
<evidence type="ECO:0000256" key="5">
    <source>
        <dbReference type="ARBA" id="ARBA00022741"/>
    </source>
</evidence>
<dbReference type="PANTHER" id="PTHR32309:SF13">
    <property type="entry name" value="FERRIC ENTEROBACTIN TRANSPORT PROTEIN FEPE"/>
    <property type="match status" value="1"/>
</dbReference>
<proteinExistence type="inferred from homology"/>
<evidence type="ECO:0000256" key="2">
    <source>
        <dbReference type="ARBA" id="ARBA00006683"/>
    </source>
</evidence>
<evidence type="ECO:0000256" key="4">
    <source>
        <dbReference type="ARBA" id="ARBA00022692"/>
    </source>
</evidence>
<dbReference type="Pfam" id="PF02706">
    <property type="entry name" value="Wzz"/>
    <property type="match status" value="1"/>
</dbReference>
<name>A0ABN1YTI8_9MICO</name>
<dbReference type="InterPro" id="IPR003856">
    <property type="entry name" value="LPS_length_determ_N"/>
</dbReference>
<keyword evidence="5" id="KW-0547">Nucleotide-binding</keyword>
<evidence type="ECO:0000256" key="1">
    <source>
        <dbReference type="ARBA" id="ARBA00004651"/>
    </source>
</evidence>
<evidence type="ECO:0000313" key="11">
    <source>
        <dbReference type="EMBL" id="GAA1421068.1"/>
    </source>
</evidence>
<dbReference type="InterPro" id="IPR027417">
    <property type="entry name" value="P-loop_NTPase"/>
</dbReference>
<dbReference type="PANTHER" id="PTHR32309">
    <property type="entry name" value="TYROSINE-PROTEIN KINASE"/>
    <property type="match status" value="1"/>
</dbReference>
<evidence type="ECO:0000259" key="10">
    <source>
        <dbReference type="Pfam" id="PF02706"/>
    </source>
</evidence>
<reference evidence="11 12" key="1">
    <citation type="journal article" date="2019" name="Int. J. Syst. Evol. Microbiol.">
        <title>The Global Catalogue of Microorganisms (GCM) 10K type strain sequencing project: providing services to taxonomists for standard genome sequencing and annotation.</title>
        <authorList>
            <consortium name="The Broad Institute Genomics Platform"/>
            <consortium name="The Broad Institute Genome Sequencing Center for Infectious Disease"/>
            <person name="Wu L."/>
            <person name="Ma J."/>
        </authorList>
    </citation>
    <scope>NUCLEOTIDE SEQUENCE [LARGE SCALE GENOMIC DNA]</scope>
    <source>
        <strain evidence="11 12">JCM 12398</strain>
    </source>
</reference>
<keyword evidence="6" id="KW-0067">ATP-binding</keyword>
<evidence type="ECO:0000256" key="8">
    <source>
        <dbReference type="ARBA" id="ARBA00023136"/>
    </source>
</evidence>
<keyword evidence="7 9" id="KW-1133">Transmembrane helix</keyword>
<keyword evidence="8 9" id="KW-0472">Membrane</keyword>
<comment type="subcellular location">
    <subcellularLocation>
        <location evidence="1">Cell membrane</location>
        <topology evidence="1">Multi-pass membrane protein</topology>
    </subcellularLocation>
</comment>
<dbReference type="Gene3D" id="3.40.50.300">
    <property type="entry name" value="P-loop containing nucleotide triphosphate hydrolases"/>
    <property type="match status" value="1"/>
</dbReference>
<dbReference type="EMBL" id="BAAAKK010000003">
    <property type="protein sequence ID" value="GAA1421068.1"/>
    <property type="molecule type" value="Genomic_DNA"/>
</dbReference>
<evidence type="ECO:0000256" key="6">
    <source>
        <dbReference type="ARBA" id="ARBA00022840"/>
    </source>
</evidence>
<dbReference type="CDD" id="cd05387">
    <property type="entry name" value="BY-kinase"/>
    <property type="match status" value="1"/>
</dbReference>
<gene>
    <name evidence="11" type="ORF">GCM10009640_11310</name>
</gene>
<dbReference type="Pfam" id="PF10609">
    <property type="entry name" value="ParA"/>
    <property type="match status" value="1"/>
</dbReference>
<comment type="caution">
    <text evidence="11">The sequence shown here is derived from an EMBL/GenBank/DDBJ whole genome shotgun (WGS) entry which is preliminary data.</text>
</comment>
<dbReference type="Proteomes" id="UP001501266">
    <property type="component" value="Unassembled WGS sequence"/>
</dbReference>
<dbReference type="InterPro" id="IPR033756">
    <property type="entry name" value="YlxH/NBP35"/>
</dbReference>
<feature type="transmembrane region" description="Helical" evidence="9">
    <location>
        <begin position="173"/>
        <end position="192"/>
    </location>
</feature>
<sequence length="463" mass="49361">MELRDYVRILRKNWLLLAALMLVGIGGGATWSLLQSPLYRAQTQVFVSTQGSETSAELVQGNSFTLSRVNTYARLATSQVVLERVAASGEFDVSVEQLDRTVSATPILDTTIISISVQHGSPEQAAGIADAVAFGLAATVESIESSEGSPSPVRLEVVERATPASSPISPQPLVAVGLSVLAALVAAVLLSFGREALDTRIRTERDLRKVTAVPIVGSISFDPKAKQRPLLVHAEPLSPKTENFRTLRTNLQFVEIDDSKRVFAVTSSIPGEGKSTTAVNLALALADAGETVVLIDADLRKPRIAEYLGIDGAVGLTDVLIGRANLVDAVQLWGDSSLYALPSGKIPPNPSELLGSQAMRNLIDQLAKEFDWVLFDCPPLLPVTDGALLAKHTAGAILVVASGRTTQHQVEDALRTLETVDAPIAGIAMTMMPVSSSSYGYGYGSAYSMESERKSRGFRLRRG</sequence>
<feature type="transmembrane region" description="Helical" evidence="9">
    <location>
        <begin position="14"/>
        <end position="34"/>
    </location>
</feature>
<dbReference type="NCBIfam" id="TIGR01007">
    <property type="entry name" value="eps_fam"/>
    <property type="match status" value="1"/>
</dbReference>
<dbReference type="InterPro" id="IPR005702">
    <property type="entry name" value="Wzc-like_C"/>
</dbReference>
<accession>A0ABN1YTI8</accession>